<name>A0A1W1Z6C6_9FIRM</name>
<dbReference type="STRING" id="112901.SAMN04488500_10334"/>
<keyword evidence="2" id="KW-1185">Reference proteome</keyword>
<reference evidence="1 2" key="1">
    <citation type="submission" date="2017-04" db="EMBL/GenBank/DDBJ databases">
        <authorList>
            <person name="Afonso C.L."/>
            <person name="Miller P.J."/>
            <person name="Scott M.A."/>
            <person name="Spackman E."/>
            <person name="Goraichik I."/>
            <person name="Dimitrov K.M."/>
            <person name="Suarez D.L."/>
            <person name="Swayne D.E."/>
        </authorList>
    </citation>
    <scope>NUCLEOTIDE SEQUENCE [LARGE SCALE GENOMIC DNA]</scope>
    <source>
        <strain evidence="1 2">DSM 5090</strain>
    </source>
</reference>
<organism evidence="1 2">
    <name type="scientific">Sporomusa malonica</name>
    <dbReference type="NCBI Taxonomy" id="112901"/>
    <lineage>
        <taxon>Bacteria</taxon>
        <taxon>Bacillati</taxon>
        <taxon>Bacillota</taxon>
        <taxon>Negativicutes</taxon>
        <taxon>Selenomonadales</taxon>
        <taxon>Sporomusaceae</taxon>
        <taxon>Sporomusa</taxon>
    </lineage>
</organism>
<evidence type="ECO:0000313" key="2">
    <source>
        <dbReference type="Proteomes" id="UP000192738"/>
    </source>
</evidence>
<dbReference type="OrthoDB" id="9939874at2"/>
<gene>
    <name evidence="1" type="ORF">SAMN04488500_10334</name>
</gene>
<dbReference type="RefSeq" id="WP_084574394.1">
    <property type="nucleotide sequence ID" value="NZ_CP155572.1"/>
</dbReference>
<evidence type="ECO:0000313" key="1">
    <source>
        <dbReference type="EMBL" id="SMC43999.1"/>
    </source>
</evidence>
<dbReference type="Proteomes" id="UP000192738">
    <property type="component" value="Unassembled WGS sequence"/>
</dbReference>
<accession>A0A1W1Z6C6</accession>
<dbReference type="AlphaFoldDB" id="A0A1W1Z6C6"/>
<proteinExistence type="predicted"/>
<sequence>MMMNQGMGGMNQGMSQGMNGMGQGMGVMNQGVDAYGQMGNMAMYNHGNMANMTNMASMPGMMPGSGFESLLGSLAGIAITLLFWALFIGGSVFLARGLWEVFKTKKAATQAPIIVAKQVEVMDN</sequence>
<dbReference type="EMBL" id="FWXI01000003">
    <property type="protein sequence ID" value="SMC43999.1"/>
    <property type="molecule type" value="Genomic_DNA"/>
</dbReference>
<protein>
    <submittedName>
        <fullName evidence="1">Uncharacterized protein</fullName>
    </submittedName>
</protein>